<dbReference type="InterPro" id="IPR013087">
    <property type="entry name" value="Znf_C2H2_type"/>
</dbReference>
<proteinExistence type="predicted"/>
<reference evidence="4" key="1">
    <citation type="journal article" date="2017" name="Nat. Microbiol.">
        <title>Global analysis of biosynthetic gene clusters reveals vast potential of secondary metabolite production in Penicillium species.</title>
        <authorList>
            <person name="Nielsen J.C."/>
            <person name="Grijseels S."/>
            <person name="Prigent S."/>
            <person name="Ji B."/>
            <person name="Dainat J."/>
            <person name="Nielsen K.F."/>
            <person name="Frisvad J.C."/>
            <person name="Workman M."/>
            <person name="Nielsen J."/>
        </authorList>
    </citation>
    <scope>NUCLEOTIDE SEQUENCE [LARGE SCALE GENOMIC DNA]</scope>
    <source>
        <strain evidence="4">IBT 29525</strain>
    </source>
</reference>
<feature type="compositionally biased region" description="Low complexity" evidence="1">
    <location>
        <begin position="270"/>
        <end position="282"/>
    </location>
</feature>
<feature type="compositionally biased region" description="Low complexity" evidence="1">
    <location>
        <begin position="337"/>
        <end position="349"/>
    </location>
</feature>
<comment type="caution">
    <text evidence="3">The sequence shown here is derived from an EMBL/GenBank/DDBJ whole genome shotgun (WGS) entry which is preliminary data.</text>
</comment>
<feature type="region of interest" description="Disordered" evidence="1">
    <location>
        <begin position="1"/>
        <end position="34"/>
    </location>
</feature>
<feature type="compositionally biased region" description="Polar residues" evidence="1">
    <location>
        <begin position="176"/>
        <end position="210"/>
    </location>
</feature>
<feature type="compositionally biased region" description="Polar residues" evidence="1">
    <location>
        <begin position="805"/>
        <end position="816"/>
    </location>
</feature>
<dbReference type="SMART" id="SM00355">
    <property type="entry name" value="ZnF_C2H2"/>
    <property type="match status" value="2"/>
</dbReference>
<feature type="region of interest" description="Disordered" evidence="1">
    <location>
        <begin position="714"/>
        <end position="914"/>
    </location>
</feature>
<feature type="region of interest" description="Disordered" evidence="1">
    <location>
        <begin position="371"/>
        <end position="587"/>
    </location>
</feature>
<evidence type="ECO:0000313" key="3">
    <source>
        <dbReference type="EMBL" id="OQD97954.1"/>
    </source>
</evidence>
<protein>
    <recommendedName>
        <fullName evidence="2">C2H2-type domain-containing protein</fullName>
    </recommendedName>
</protein>
<feature type="compositionally biased region" description="Polar residues" evidence="1">
    <location>
        <begin position="317"/>
        <end position="336"/>
    </location>
</feature>
<feature type="region of interest" description="Disordered" evidence="1">
    <location>
        <begin position="60"/>
        <end position="354"/>
    </location>
</feature>
<feature type="compositionally biased region" description="Polar residues" evidence="1">
    <location>
        <begin position="881"/>
        <end position="898"/>
    </location>
</feature>
<organism evidence="3 4">
    <name type="scientific">Penicillium solitum</name>
    <dbReference type="NCBI Taxonomy" id="60172"/>
    <lineage>
        <taxon>Eukaryota</taxon>
        <taxon>Fungi</taxon>
        <taxon>Dikarya</taxon>
        <taxon>Ascomycota</taxon>
        <taxon>Pezizomycotina</taxon>
        <taxon>Eurotiomycetes</taxon>
        <taxon>Eurotiomycetidae</taxon>
        <taxon>Eurotiales</taxon>
        <taxon>Aspergillaceae</taxon>
        <taxon>Penicillium</taxon>
    </lineage>
</organism>
<feature type="compositionally biased region" description="Polar residues" evidence="1">
    <location>
        <begin position="283"/>
        <end position="295"/>
    </location>
</feature>
<feature type="compositionally biased region" description="Polar residues" evidence="1">
    <location>
        <begin position="60"/>
        <end position="73"/>
    </location>
</feature>
<dbReference type="Proteomes" id="UP000191612">
    <property type="component" value="Unassembled WGS sequence"/>
</dbReference>
<evidence type="ECO:0000256" key="1">
    <source>
        <dbReference type="SAM" id="MobiDB-lite"/>
    </source>
</evidence>
<dbReference type="EMBL" id="MDYO01000010">
    <property type="protein sequence ID" value="OQD97954.1"/>
    <property type="molecule type" value="Genomic_DNA"/>
</dbReference>
<feature type="compositionally biased region" description="Polar residues" evidence="1">
    <location>
        <begin position="249"/>
        <end position="264"/>
    </location>
</feature>
<feature type="compositionally biased region" description="Pro residues" evidence="1">
    <location>
        <begin position="718"/>
        <end position="727"/>
    </location>
</feature>
<feature type="compositionally biased region" description="Basic and acidic residues" evidence="1">
    <location>
        <begin position="468"/>
        <end position="479"/>
    </location>
</feature>
<accession>A0A1V6R8S7</accession>
<feature type="region of interest" description="Disordered" evidence="1">
    <location>
        <begin position="599"/>
        <end position="627"/>
    </location>
</feature>
<feature type="compositionally biased region" description="Basic and acidic residues" evidence="1">
    <location>
        <begin position="157"/>
        <end position="168"/>
    </location>
</feature>
<evidence type="ECO:0000313" key="4">
    <source>
        <dbReference type="Proteomes" id="UP000191612"/>
    </source>
</evidence>
<evidence type="ECO:0000259" key="2">
    <source>
        <dbReference type="SMART" id="SM00355"/>
    </source>
</evidence>
<feature type="compositionally biased region" description="Low complexity" evidence="1">
    <location>
        <begin position="93"/>
        <end position="103"/>
    </location>
</feature>
<feature type="compositionally biased region" description="Polar residues" evidence="1">
    <location>
        <begin position="480"/>
        <end position="512"/>
    </location>
</feature>
<feature type="domain" description="C2H2-type" evidence="2">
    <location>
        <begin position="987"/>
        <end position="1013"/>
    </location>
</feature>
<gene>
    <name evidence="3" type="ORF">PENSOL_c010G09558</name>
</gene>
<feature type="compositionally biased region" description="Polar residues" evidence="1">
    <location>
        <begin position="545"/>
        <end position="562"/>
    </location>
</feature>
<feature type="compositionally biased region" description="Polar residues" evidence="1">
    <location>
        <begin position="218"/>
        <end position="238"/>
    </location>
</feature>
<feature type="compositionally biased region" description="Low complexity" evidence="1">
    <location>
        <begin position="437"/>
        <end position="460"/>
    </location>
</feature>
<keyword evidence="4" id="KW-1185">Reference proteome</keyword>
<feature type="compositionally biased region" description="Polar residues" evidence="1">
    <location>
        <begin position="104"/>
        <end position="116"/>
    </location>
</feature>
<feature type="compositionally biased region" description="Low complexity" evidence="1">
    <location>
        <begin position="514"/>
        <end position="526"/>
    </location>
</feature>
<feature type="compositionally biased region" description="Low complexity" evidence="1">
    <location>
        <begin position="608"/>
        <end position="619"/>
    </location>
</feature>
<name>A0A1V6R8S7_9EURO</name>
<sequence>MSNGGMDGFDWLQNFLPADSQPDHDPNPNNEAYRTHPAFHDAEEVARAAVMHQQAHNSYSFTRTTNPGTNHASNPPKVYSQASGGQYGGNKHQQTSNTQSNNSPSGHSTYPTARSHNTNQQPNPPVPSQQHLNAQPREGTPPYPWRISNSTPNYPDVHQRTQRARETARPTVAARRTNQPMARPPTSQSSYQGYSATLNQNSQMSTQPSMEQEMAAQVQRTRTPAASQSNSYSHSTIPPHNAQRPPHSTAAQGTRPTPPVQRTHTPVARPQPSQSPYQSHSPTSAQNTQLQSVSAAAQRPWPGPAVQRKHTPVARVQASQSPYQNNPAVPVQNFQRSSHPSAPPSSHSSIDSQFYTPLVSPKGFKTSAARNTLEPHQSITPAKSTQEISNPRTQNPATNSTRSSHIPPRPSFHNQDHVQSTVPTASHRVHSPATSQPVSTRSPSLSLVSSAPTSASAPPAQTTIVPHQLDKGWTQEKKGTQGNAAPTSSYQAPNQESQQPPISQPNEQSTPVVPSAYASPTPAAASHLGPSYNASHTSGPRRGTFSDSAVAQQPAAGNTQSRDYPLSGPLHHQKTRLVPNEENSMPPAKVQRLDNGKSQTMTLQNNPSASSSVAGAQVSTEYTQPRGSGKFLKNRVDLVQPIRWSDALPKVSYDPTTIARDVLIAAARHPTEKHLNHHLEPLRHNFTKIDYLANLATFRWDLVDVKQPETQVNRVPPVHAPHMPPLQSPHLQQPHPQPPQAARHSVSRDPTVIPNHVITRDYVPMPPRDTPPNRQVAMPERIDARAPPGGLSSWGTLPFKPPTYHSPQRIFSSPNLPSGLPRIDPIPASPKFSTPQSVPLSTPPPPQPQPRPQQRRPSTTNSPASPKPLPATKQPTHKSTKSTTQPKPQGQTVKSQPDSGRAVKSPEARRLPQPLVVIPISPVKMTTKRRPGRPSKNAATNIEVAIHREQPVHYQIFPCKWEGCTAELHNIESIRAHLIKVHIPHFLVCKWQDCGNKTPMAAADMFTHLSSEHVSKMAWELGDGPTVPVTAENQSNHPSVLGDRSARKGTMVLPVDEHQVKAFSKAHGKSTEKNKAQALLEAGQHWKQQIGPEMDWSDRRLSTPARQSKVHCGEIAFAGEN</sequence>
<feature type="compositionally biased region" description="Pro residues" evidence="1">
    <location>
        <begin position="841"/>
        <end position="851"/>
    </location>
</feature>
<feature type="compositionally biased region" description="Polar residues" evidence="1">
    <location>
        <begin position="371"/>
        <end position="404"/>
    </location>
</feature>
<dbReference type="AlphaFoldDB" id="A0A1V6R8S7"/>
<feature type="domain" description="C2H2-type" evidence="2">
    <location>
        <begin position="957"/>
        <end position="982"/>
    </location>
</feature>